<dbReference type="AlphaFoldDB" id="A0A8J6K5J6"/>
<dbReference type="PROSITE" id="PS50866">
    <property type="entry name" value="GOLD"/>
    <property type="match status" value="1"/>
</dbReference>
<proteinExistence type="inferred from homology"/>
<accession>A0A8J6K5J6</accession>
<protein>
    <recommendedName>
        <fullName evidence="10">GOLD domain-containing protein</fullName>
    </recommendedName>
</protein>
<evidence type="ECO:0000256" key="5">
    <source>
        <dbReference type="ARBA" id="ARBA00022824"/>
    </source>
</evidence>
<dbReference type="InterPro" id="IPR009038">
    <property type="entry name" value="GOLD_dom"/>
</dbReference>
<evidence type="ECO:0000256" key="9">
    <source>
        <dbReference type="SAM" id="Phobius"/>
    </source>
</evidence>
<dbReference type="Proteomes" id="UP000770717">
    <property type="component" value="Unassembled WGS sequence"/>
</dbReference>
<comment type="similarity">
    <text evidence="2 8">Belongs to the EMP24/GP25L family.</text>
</comment>
<dbReference type="PANTHER" id="PTHR22811">
    <property type="entry name" value="TRANSMEMBRANE EMP24 DOMAIN-CONTAINING PROTEIN"/>
    <property type="match status" value="1"/>
</dbReference>
<evidence type="ECO:0000313" key="11">
    <source>
        <dbReference type="EMBL" id="KAG9479495.1"/>
    </source>
</evidence>
<dbReference type="InterPro" id="IPR015720">
    <property type="entry name" value="Emp24-like"/>
</dbReference>
<evidence type="ECO:0000256" key="6">
    <source>
        <dbReference type="ARBA" id="ARBA00022989"/>
    </source>
</evidence>
<keyword evidence="7 9" id="KW-0472">Membrane</keyword>
<gene>
    <name evidence="11" type="ORF">GDO78_011501</name>
</gene>
<keyword evidence="12" id="KW-1185">Reference proteome</keyword>
<dbReference type="GO" id="GO:0005789">
    <property type="term" value="C:endoplasmic reticulum membrane"/>
    <property type="evidence" value="ECO:0007669"/>
    <property type="project" value="UniProtKB-SubCell"/>
</dbReference>
<feature type="transmembrane region" description="Helical" evidence="9">
    <location>
        <begin position="166"/>
        <end position="185"/>
    </location>
</feature>
<comment type="subcellular location">
    <subcellularLocation>
        <location evidence="1">Endoplasmic reticulum membrane</location>
        <topology evidence="1">Single-pass type I membrane protein</topology>
    </subcellularLocation>
    <subcellularLocation>
        <location evidence="8">Membrane</location>
        <topology evidence="8">Single-pass type I membrane protein</topology>
    </subcellularLocation>
</comment>
<dbReference type="SMART" id="SM01190">
    <property type="entry name" value="EMP24_GP25L"/>
    <property type="match status" value="1"/>
</dbReference>
<name>A0A8J6K5J6_ELECQ</name>
<evidence type="ECO:0000259" key="10">
    <source>
        <dbReference type="PROSITE" id="PS50866"/>
    </source>
</evidence>
<comment type="caution">
    <text evidence="11">The sequence shown here is derived from an EMBL/GenBank/DDBJ whole genome shotgun (WGS) entry which is preliminary data.</text>
</comment>
<evidence type="ECO:0000256" key="4">
    <source>
        <dbReference type="ARBA" id="ARBA00022729"/>
    </source>
</evidence>
<evidence type="ECO:0000256" key="2">
    <source>
        <dbReference type="ARBA" id="ARBA00007104"/>
    </source>
</evidence>
<evidence type="ECO:0000256" key="3">
    <source>
        <dbReference type="ARBA" id="ARBA00022692"/>
    </source>
</evidence>
<keyword evidence="5" id="KW-0256">Endoplasmic reticulum</keyword>
<dbReference type="EMBL" id="WNTK01000007">
    <property type="protein sequence ID" value="KAG9479495.1"/>
    <property type="molecule type" value="Genomic_DNA"/>
</dbReference>
<organism evidence="11 12">
    <name type="scientific">Eleutherodactylus coqui</name>
    <name type="common">Puerto Rican coqui</name>
    <dbReference type="NCBI Taxonomy" id="57060"/>
    <lineage>
        <taxon>Eukaryota</taxon>
        <taxon>Metazoa</taxon>
        <taxon>Chordata</taxon>
        <taxon>Craniata</taxon>
        <taxon>Vertebrata</taxon>
        <taxon>Euteleostomi</taxon>
        <taxon>Amphibia</taxon>
        <taxon>Batrachia</taxon>
        <taxon>Anura</taxon>
        <taxon>Neobatrachia</taxon>
        <taxon>Hyloidea</taxon>
        <taxon>Eleutherodactylidae</taxon>
        <taxon>Eleutherodactylinae</taxon>
        <taxon>Eleutherodactylus</taxon>
        <taxon>Eleutherodactylus</taxon>
    </lineage>
</organism>
<dbReference type="OrthoDB" id="3427at2759"/>
<evidence type="ECO:0000256" key="8">
    <source>
        <dbReference type="RuleBase" id="RU003827"/>
    </source>
</evidence>
<keyword evidence="6 9" id="KW-1133">Transmembrane helix</keyword>
<dbReference type="Pfam" id="PF01105">
    <property type="entry name" value="EMP24_GP25L"/>
    <property type="match status" value="1"/>
</dbReference>
<evidence type="ECO:0000256" key="7">
    <source>
        <dbReference type="ARBA" id="ARBA00023136"/>
    </source>
</evidence>
<sequence length="198" mass="23076">MYYHCFEREEKCIIEELPSDMLVSGRYKIQKWDMSQHDFPPSAPGLGMVVTVRAPNEEILLSKLYGPDGKFMFTTHSAGLHYICLQSNSTNLIAFASSKLRVHLDVQVGEHPLDYARVDPKDKVKDVSYGLEHLRGEVDHIIKEQEYQRDREEYYRQKSEDMNSNVLWWAIVQTVILTTVGIWQIKHFKDFLIAKKVV</sequence>
<feature type="domain" description="GOLD" evidence="10">
    <location>
        <begin position="10"/>
        <end position="108"/>
    </location>
</feature>
<keyword evidence="4" id="KW-0732">Signal</keyword>
<evidence type="ECO:0000256" key="1">
    <source>
        <dbReference type="ARBA" id="ARBA00004115"/>
    </source>
</evidence>
<evidence type="ECO:0000313" key="12">
    <source>
        <dbReference type="Proteomes" id="UP000770717"/>
    </source>
</evidence>
<keyword evidence="3 8" id="KW-0812">Transmembrane</keyword>
<reference evidence="11" key="1">
    <citation type="thesis" date="2020" institute="ProQuest LLC" country="789 East Eisenhower Parkway, Ann Arbor, MI, USA">
        <title>Comparative Genomics and Chromosome Evolution.</title>
        <authorList>
            <person name="Mudd A.B."/>
        </authorList>
    </citation>
    <scope>NUCLEOTIDE SEQUENCE</scope>
    <source>
        <strain evidence="11">HN-11 Male</strain>
        <tissue evidence="11">Kidney and liver</tissue>
    </source>
</reference>